<gene>
    <name evidence="1" type="ORF">SAMN05216216_12529</name>
</gene>
<evidence type="ECO:0000313" key="2">
    <source>
        <dbReference type="Proteomes" id="UP000199008"/>
    </source>
</evidence>
<name>A0A1G9HPF1_9BACL</name>
<proteinExistence type="predicted"/>
<dbReference type="RefSeq" id="WP_092987550.1">
    <property type="nucleotide sequence ID" value="NZ_FNFY01000025.1"/>
</dbReference>
<accession>A0A1G9HPF1</accession>
<dbReference type="Gene3D" id="2.30.110.10">
    <property type="entry name" value="Electron Transport, Fmn-binding Protein, Chain A"/>
    <property type="match status" value="1"/>
</dbReference>
<sequence length="143" mass="16951">MKKEQIWDEVGKIFEMPQRGIVSTAYGNVPHSRYMLLYNDGTNLYTKTRQETVKVDEMGKNNLSYIILGYDAETESSYLEILAETEVVMEQDTIDWLWKREDHQRFDLEEEEILIVLKFKPKQIKLMNANDEIDRPEVIDLDE</sequence>
<reference evidence="2" key="1">
    <citation type="submission" date="2016-10" db="EMBL/GenBank/DDBJ databases">
        <authorList>
            <person name="Varghese N."/>
            <person name="Submissions S."/>
        </authorList>
    </citation>
    <scope>NUCLEOTIDE SEQUENCE [LARGE SCALE GENOMIC DNA]</scope>
    <source>
        <strain evidence="2">CGMCC 1.8895</strain>
    </source>
</reference>
<dbReference type="EMBL" id="FNFY01000025">
    <property type="protein sequence ID" value="SDL14735.1"/>
    <property type="molecule type" value="Genomic_DNA"/>
</dbReference>
<dbReference type="PANTHER" id="PTHR34818:SF1">
    <property type="entry name" value="PROTEIN BLI-3"/>
    <property type="match status" value="1"/>
</dbReference>
<evidence type="ECO:0000313" key="1">
    <source>
        <dbReference type="EMBL" id="SDL14735.1"/>
    </source>
</evidence>
<dbReference type="Proteomes" id="UP000199008">
    <property type="component" value="Unassembled WGS sequence"/>
</dbReference>
<keyword evidence="2" id="KW-1185">Reference proteome</keyword>
<dbReference type="InterPro" id="IPR012349">
    <property type="entry name" value="Split_barrel_FMN-bd"/>
</dbReference>
<organism evidence="1 2">
    <name type="scientific">Lacicoccus qingdaonensis</name>
    <dbReference type="NCBI Taxonomy" id="576118"/>
    <lineage>
        <taxon>Bacteria</taxon>
        <taxon>Bacillati</taxon>
        <taxon>Bacillota</taxon>
        <taxon>Bacilli</taxon>
        <taxon>Bacillales</taxon>
        <taxon>Salinicoccaceae</taxon>
        <taxon>Lacicoccus</taxon>
    </lineage>
</organism>
<dbReference type="InterPro" id="IPR052917">
    <property type="entry name" value="Stress-Dev_Protein"/>
</dbReference>
<protein>
    <submittedName>
        <fullName evidence="1">General stress protein 26</fullName>
    </submittedName>
</protein>
<dbReference type="STRING" id="576118.SAMN05216216_12529"/>
<dbReference type="SUPFAM" id="SSF50475">
    <property type="entry name" value="FMN-binding split barrel"/>
    <property type="match status" value="1"/>
</dbReference>
<dbReference type="AlphaFoldDB" id="A0A1G9HPF1"/>
<dbReference type="PANTHER" id="PTHR34818">
    <property type="entry name" value="PROTEIN BLI-3"/>
    <property type="match status" value="1"/>
</dbReference>
<dbReference type="OrthoDB" id="5431160at2"/>